<evidence type="ECO:0000256" key="4">
    <source>
        <dbReference type="ARBA" id="ARBA00022679"/>
    </source>
</evidence>
<dbReference type="Gene3D" id="3.90.1150.10">
    <property type="entry name" value="Aspartate Aminotransferase, domain 1"/>
    <property type="match status" value="1"/>
</dbReference>
<organism evidence="7 8">
    <name type="scientific">Micromonospora zingiberis</name>
    <dbReference type="NCBI Taxonomy" id="2053011"/>
    <lineage>
        <taxon>Bacteria</taxon>
        <taxon>Bacillati</taxon>
        <taxon>Actinomycetota</taxon>
        <taxon>Actinomycetes</taxon>
        <taxon>Micromonosporales</taxon>
        <taxon>Micromonosporaceae</taxon>
        <taxon>Micromonospora</taxon>
    </lineage>
</organism>
<dbReference type="PANTHER" id="PTHR43807:SF20">
    <property type="entry name" value="FI04487P"/>
    <property type="match status" value="1"/>
</dbReference>
<comment type="similarity">
    <text evidence="2">Belongs to the class-I pyridoxal-phosphate-dependent aminotransferase family.</text>
</comment>
<dbReference type="InterPro" id="IPR051326">
    <property type="entry name" value="Kynurenine-oxoglutarate_AT"/>
</dbReference>
<dbReference type="Pfam" id="PF00155">
    <property type="entry name" value="Aminotran_1_2"/>
    <property type="match status" value="1"/>
</dbReference>
<dbReference type="InterPro" id="IPR015424">
    <property type="entry name" value="PyrdxlP-dep_Trfase"/>
</dbReference>
<evidence type="ECO:0000256" key="3">
    <source>
        <dbReference type="ARBA" id="ARBA00022576"/>
    </source>
</evidence>
<gene>
    <name evidence="7" type="primary">dapC</name>
    <name evidence="7" type="ORF">E0H26_11125</name>
</gene>
<dbReference type="CDD" id="cd00609">
    <property type="entry name" value="AAT_like"/>
    <property type="match status" value="1"/>
</dbReference>
<dbReference type="SUPFAM" id="SSF53383">
    <property type="entry name" value="PLP-dependent transferases"/>
    <property type="match status" value="1"/>
</dbReference>
<keyword evidence="5" id="KW-0663">Pyridoxal phosphate</keyword>
<dbReference type="AlphaFoldDB" id="A0A4R0GPF3"/>
<feature type="domain" description="Aminotransferase class I/classII large" evidence="6">
    <location>
        <begin position="34"/>
        <end position="389"/>
    </location>
</feature>
<dbReference type="NCBIfam" id="NF006488">
    <property type="entry name" value="PRK08912.1"/>
    <property type="match status" value="1"/>
</dbReference>
<dbReference type="InterPro" id="IPR015421">
    <property type="entry name" value="PyrdxlP-dep_Trfase_major"/>
</dbReference>
<dbReference type="RefSeq" id="WP_131303520.1">
    <property type="nucleotide sequence ID" value="NZ_SJJR01000006.1"/>
</dbReference>
<comment type="caution">
    <text evidence="7">The sequence shown here is derived from an EMBL/GenBank/DDBJ whole genome shotgun (WGS) entry which is preliminary data.</text>
</comment>
<reference evidence="7 8" key="1">
    <citation type="submission" date="2019-02" db="EMBL/GenBank/DDBJ databases">
        <title>Jishengella sp. nov., isolated from a root of Zingiber montanum.</title>
        <authorList>
            <person name="Kuncharoen N."/>
            <person name="Kudo T."/>
            <person name="Masahiro Y."/>
            <person name="Ohkuma M."/>
            <person name="Tanasupawat S."/>
        </authorList>
    </citation>
    <scope>NUCLEOTIDE SEQUENCE [LARGE SCALE GENOMIC DNA]</scope>
    <source>
        <strain evidence="7 8">PLAI 1-1</strain>
    </source>
</reference>
<dbReference type="GO" id="GO:0005737">
    <property type="term" value="C:cytoplasm"/>
    <property type="evidence" value="ECO:0007669"/>
    <property type="project" value="TreeGrafter"/>
</dbReference>
<protein>
    <submittedName>
        <fullName evidence="7">Putative succinyldiaminopimelate transaminase DapC</fullName>
    </submittedName>
</protein>
<evidence type="ECO:0000256" key="2">
    <source>
        <dbReference type="ARBA" id="ARBA00007441"/>
    </source>
</evidence>
<dbReference type="Proteomes" id="UP000292274">
    <property type="component" value="Unassembled WGS sequence"/>
</dbReference>
<dbReference type="EMBL" id="SJJR01000006">
    <property type="protein sequence ID" value="TCB97471.1"/>
    <property type="molecule type" value="Genomic_DNA"/>
</dbReference>
<evidence type="ECO:0000256" key="5">
    <source>
        <dbReference type="ARBA" id="ARBA00022898"/>
    </source>
</evidence>
<comment type="cofactor">
    <cofactor evidence="1">
        <name>pyridoxal 5'-phosphate</name>
        <dbReference type="ChEBI" id="CHEBI:597326"/>
    </cofactor>
</comment>
<evidence type="ECO:0000313" key="7">
    <source>
        <dbReference type="EMBL" id="TCB97471.1"/>
    </source>
</evidence>
<evidence type="ECO:0000313" key="8">
    <source>
        <dbReference type="Proteomes" id="UP000292274"/>
    </source>
</evidence>
<dbReference type="Gene3D" id="3.40.640.10">
    <property type="entry name" value="Type I PLP-dependent aspartate aminotransferase-like (Major domain)"/>
    <property type="match status" value="1"/>
</dbReference>
<dbReference type="InterPro" id="IPR004839">
    <property type="entry name" value="Aminotransferase_I/II_large"/>
</dbReference>
<dbReference type="GO" id="GO:0016212">
    <property type="term" value="F:kynurenine-oxoglutarate transaminase activity"/>
    <property type="evidence" value="ECO:0007669"/>
    <property type="project" value="TreeGrafter"/>
</dbReference>
<dbReference type="InterPro" id="IPR015422">
    <property type="entry name" value="PyrdxlP-dep_Trfase_small"/>
</dbReference>
<dbReference type="NCBIfam" id="NF005855">
    <property type="entry name" value="PRK07777.1"/>
    <property type="match status" value="1"/>
</dbReference>
<evidence type="ECO:0000256" key="1">
    <source>
        <dbReference type="ARBA" id="ARBA00001933"/>
    </source>
</evidence>
<evidence type="ECO:0000259" key="6">
    <source>
        <dbReference type="Pfam" id="PF00155"/>
    </source>
</evidence>
<dbReference type="PANTHER" id="PTHR43807">
    <property type="entry name" value="FI04487P"/>
    <property type="match status" value="1"/>
</dbReference>
<dbReference type="GO" id="GO:0030170">
    <property type="term" value="F:pyridoxal phosphate binding"/>
    <property type="evidence" value="ECO:0007669"/>
    <property type="project" value="InterPro"/>
</dbReference>
<sequence>MTSTDVDPLVSRMRPFGTTIFAEMSALAVRTGAVNLGQGFPDTDGPPEMLAAAAEALRAGRNQYPPGPGIPELRTAVAAHQRRFWGLEYDPNGEVVITAGATEAVAAAILALCEPGDEVVCFEPYYDSYAASIALAGAVRRPVTLRPGPDGRYAFDPAALRAAFGPRTRLVLLNSPHNPTGKVFTPTELALVAELCQQHGAYAVTDEVYEHLVFTDAASRHVPLATLPGMRERTLRISSAGKTFSCTGWKVGWASGPAELVSALLRVKQFLTFVNAAPLQPAVAVALALSDAYFDEFRAGLQARRDQLIGGLTDAGFEVLTPEGTYFVTADITPLGGTDGVEFCRALPERCGVVAVPTQVFYDDAEAGRRLVRFAFCKRPDVLTEAASRLRAAKWDR</sequence>
<dbReference type="OrthoDB" id="9763453at2"/>
<proteinExistence type="inferred from homology"/>
<accession>A0A4R0GPF3</accession>
<keyword evidence="4" id="KW-0808">Transferase</keyword>
<name>A0A4R0GPF3_9ACTN</name>
<keyword evidence="3" id="KW-0032">Aminotransferase</keyword>
<dbReference type="FunFam" id="3.40.640.10:FF:000024">
    <property type="entry name" value="Kynurenine--oxoglutarate transaminase 3"/>
    <property type="match status" value="1"/>
</dbReference>
<keyword evidence="8" id="KW-1185">Reference proteome</keyword>